<evidence type="ECO:0000313" key="3">
    <source>
        <dbReference type="Proteomes" id="UP000077051"/>
    </source>
</evidence>
<sequence>MNGPQYRFRGCGCNFITITAAAHHTRPRSDAEKVLVLVFRLFGNGANGVSFLLLLLSNV</sequence>
<proteinExistence type="predicted"/>
<feature type="transmembrane region" description="Helical" evidence="1">
    <location>
        <begin position="34"/>
        <end position="56"/>
    </location>
</feature>
<dbReference type="EMBL" id="AMYB01000010">
    <property type="protein sequence ID" value="OAC98624.1"/>
    <property type="molecule type" value="Genomic_DNA"/>
</dbReference>
<keyword evidence="1" id="KW-0812">Transmembrane</keyword>
<dbReference type="AlphaFoldDB" id="A0A168HCB4"/>
<comment type="caution">
    <text evidence="2">The sequence shown here is derived from an EMBL/GenBank/DDBJ whole genome shotgun (WGS) entry which is preliminary data.</text>
</comment>
<keyword evidence="1" id="KW-0472">Membrane</keyword>
<keyword evidence="1" id="KW-1133">Transmembrane helix</keyword>
<gene>
    <name evidence="2" type="ORF">MUCCIDRAFT_157443</name>
</gene>
<evidence type="ECO:0000313" key="2">
    <source>
        <dbReference type="EMBL" id="OAC98624.1"/>
    </source>
</evidence>
<protein>
    <submittedName>
        <fullName evidence="2">Uncharacterized protein</fullName>
    </submittedName>
</protein>
<organism evidence="2 3">
    <name type="scientific">Mucor lusitanicus CBS 277.49</name>
    <dbReference type="NCBI Taxonomy" id="747725"/>
    <lineage>
        <taxon>Eukaryota</taxon>
        <taxon>Fungi</taxon>
        <taxon>Fungi incertae sedis</taxon>
        <taxon>Mucoromycota</taxon>
        <taxon>Mucoromycotina</taxon>
        <taxon>Mucoromycetes</taxon>
        <taxon>Mucorales</taxon>
        <taxon>Mucorineae</taxon>
        <taxon>Mucoraceae</taxon>
        <taxon>Mucor</taxon>
    </lineage>
</organism>
<name>A0A168HCB4_MUCCL</name>
<accession>A0A168HCB4</accession>
<dbReference type="Proteomes" id="UP000077051">
    <property type="component" value="Unassembled WGS sequence"/>
</dbReference>
<evidence type="ECO:0000256" key="1">
    <source>
        <dbReference type="SAM" id="Phobius"/>
    </source>
</evidence>
<dbReference type="VEuPathDB" id="FungiDB:MUCCIDRAFT_157443"/>
<reference evidence="2 3" key="1">
    <citation type="submission" date="2015-06" db="EMBL/GenBank/DDBJ databases">
        <title>Expansion of signal transduction pathways in fungi by whole-genome duplication.</title>
        <authorList>
            <consortium name="DOE Joint Genome Institute"/>
            <person name="Corrochano L.M."/>
            <person name="Kuo A."/>
            <person name="Marcet-Houben M."/>
            <person name="Polaino S."/>
            <person name="Salamov A."/>
            <person name="Villalobos J.M."/>
            <person name="Alvarez M.I."/>
            <person name="Avalos J."/>
            <person name="Benito E.P."/>
            <person name="Benoit I."/>
            <person name="Burger G."/>
            <person name="Camino L.P."/>
            <person name="Canovas D."/>
            <person name="Cerda-Olmedo E."/>
            <person name="Cheng J.-F."/>
            <person name="Dominguez A."/>
            <person name="Elias M."/>
            <person name="Eslava A.P."/>
            <person name="Glaser F."/>
            <person name="Grimwood J."/>
            <person name="Gutierrez G."/>
            <person name="Heitman J."/>
            <person name="Henrissat B."/>
            <person name="Iturriaga E.A."/>
            <person name="Lang B.F."/>
            <person name="Lavin J.L."/>
            <person name="Lee S."/>
            <person name="Li W."/>
            <person name="Lindquist E."/>
            <person name="Lopez-Garcia S."/>
            <person name="Luque E.M."/>
            <person name="Marcos A.T."/>
            <person name="Martin J."/>
            <person name="Mccluskey K."/>
            <person name="Medina H.R."/>
            <person name="Miralles-Duran A."/>
            <person name="Miyazaki A."/>
            <person name="Munoz-Torres E."/>
            <person name="Oguiza J.A."/>
            <person name="Ohm R."/>
            <person name="Olmedo M."/>
            <person name="Orejas M."/>
            <person name="Ortiz-Castellanos L."/>
            <person name="Pisabarro A.G."/>
            <person name="Rodriguez-Romero J."/>
            <person name="Ruiz-Herrera J."/>
            <person name="Ruiz-Vazquez R."/>
            <person name="Sanz C."/>
            <person name="Schackwitz W."/>
            <person name="Schmutz J."/>
            <person name="Shahriari M."/>
            <person name="Shelest E."/>
            <person name="Silva-Franco F."/>
            <person name="Soanes D."/>
            <person name="Syed K."/>
            <person name="Tagua V.G."/>
            <person name="Talbot N.J."/>
            <person name="Thon M."/>
            <person name="De Vries R.P."/>
            <person name="Wiebenga A."/>
            <person name="Yadav J.S."/>
            <person name="Braun E.L."/>
            <person name="Baker S."/>
            <person name="Garre V."/>
            <person name="Horwitz B."/>
            <person name="Torres-Martinez S."/>
            <person name="Idnurm A."/>
            <person name="Herrera-Estrella A."/>
            <person name="Gabaldon T."/>
            <person name="Grigoriev I.V."/>
        </authorList>
    </citation>
    <scope>NUCLEOTIDE SEQUENCE [LARGE SCALE GENOMIC DNA]</scope>
    <source>
        <strain evidence="2 3">CBS 277.49</strain>
    </source>
</reference>
<keyword evidence="3" id="KW-1185">Reference proteome</keyword>